<name>A0A836C486_9CHLO</name>
<protein>
    <submittedName>
        <fullName evidence="1">Uncharacterized protein</fullName>
    </submittedName>
</protein>
<dbReference type="AlphaFoldDB" id="A0A836C486"/>
<sequence>MGSFGALGSLEASLEEPVPADVAAWRSMMAVHGFCLPSMQPGASWGAVASSGGSYRQQREELHPMFELLLL</sequence>
<dbReference type="Proteomes" id="UP000612055">
    <property type="component" value="Unassembled WGS sequence"/>
</dbReference>
<reference evidence="1" key="1">
    <citation type="journal article" date="2020" name="bioRxiv">
        <title>Comparative genomics of Chlamydomonas.</title>
        <authorList>
            <person name="Craig R.J."/>
            <person name="Hasan A.R."/>
            <person name="Ness R.W."/>
            <person name="Keightley P.D."/>
        </authorList>
    </citation>
    <scope>NUCLEOTIDE SEQUENCE</scope>
    <source>
        <strain evidence="1">CCAP 11/70</strain>
    </source>
</reference>
<accession>A0A836C486</accession>
<comment type="caution">
    <text evidence="1">The sequence shown here is derived from an EMBL/GenBank/DDBJ whole genome shotgun (WGS) entry which is preliminary data.</text>
</comment>
<gene>
    <name evidence="1" type="ORF">HYH03_003375</name>
</gene>
<organism evidence="1 2">
    <name type="scientific">Edaphochlamys debaryana</name>
    <dbReference type="NCBI Taxonomy" id="47281"/>
    <lineage>
        <taxon>Eukaryota</taxon>
        <taxon>Viridiplantae</taxon>
        <taxon>Chlorophyta</taxon>
        <taxon>core chlorophytes</taxon>
        <taxon>Chlorophyceae</taxon>
        <taxon>CS clade</taxon>
        <taxon>Chlamydomonadales</taxon>
        <taxon>Chlamydomonadales incertae sedis</taxon>
        <taxon>Edaphochlamys</taxon>
    </lineage>
</organism>
<evidence type="ECO:0000313" key="2">
    <source>
        <dbReference type="Proteomes" id="UP000612055"/>
    </source>
</evidence>
<evidence type="ECO:0000313" key="1">
    <source>
        <dbReference type="EMBL" id="KAG2498628.1"/>
    </source>
</evidence>
<proteinExistence type="predicted"/>
<dbReference type="EMBL" id="JAEHOE010000009">
    <property type="protein sequence ID" value="KAG2498628.1"/>
    <property type="molecule type" value="Genomic_DNA"/>
</dbReference>
<keyword evidence="2" id="KW-1185">Reference proteome</keyword>